<dbReference type="EMBL" id="JACGXP010000002">
    <property type="protein sequence ID" value="MBA8989913.1"/>
    <property type="molecule type" value="Genomic_DNA"/>
</dbReference>
<dbReference type="RefSeq" id="WP_182515516.1">
    <property type="nucleotide sequence ID" value="NZ_JACGXP010000002.1"/>
</dbReference>
<comment type="caution">
    <text evidence="2">The sequence shown here is derived from an EMBL/GenBank/DDBJ whole genome shotgun (WGS) entry which is preliminary data.</text>
</comment>
<dbReference type="Pfam" id="PF22522">
    <property type="entry name" value="DUF6998"/>
    <property type="match status" value="1"/>
</dbReference>
<evidence type="ECO:0000313" key="2">
    <source>
        <dbReference type="EMBL" id="MBA8989913.1"/>
    </source>
</evidence>
<name>A0AAW3T6R4_9MICO</name>
<dbReference type="REBASE" id="415910">
    <property type="entry name" value="CpuWPL52ORF1159P"/>
</dbReference>
<organism evidence="2 3">
    <name type="scientific">Curtobacterium pusillum</name>
    <dbReference type="NCBI Taxonomy" id="69373"/>
    <lineage>
        <taxon>Bacteria</taxon>
        <taxon>Bacillati</taxon>
        <taxon>Actinomycetota</taxon>
        <taxon>Actinomycetes</taxon>
        <taxon>Micrococcales</taxon>
        <taxon>Microbacteriaceae</taxon>
        <taxon>Curtobacterium</taxon>
    </lineage>
</organism>
<gene>
    <name evidence="2" type="ORF">FHW23_001159</name>
</gene>
<dbReference type="AlphaFoldDB" id="A0AAW3T6R4"/>
<reference evidence="2 3" key="1">
    <citation type="submission" date="2020-07" db="EMBL/GenBank/DDBJ databases">
        <title>Above-ground endophytic microbial communities from plants in different locations in the United States.</title>
        <authorList>
            <person name="Frank C."/>
        </authorList>
    </citation>
    <scope>NUCLEOTIDE SEQUENCE [LARGE SCALE GENOMIC DNA]</scope>
    <source>
        <strain evidence="2 3">WPL5_2</strain>
    </source>
</reference>
<sequence length="174" mass="19500">MVQIPPPFDPAELTVRQLLASSVAVIDELLRRELIRTRNAPLGDLAESLALRAYGGTLAPNSEKSYDLLTPDGTRVQVKARMVQPSDARSQAFSAVRSWDFDLALFMLFDAGTYDLTWARELTREEAELLGRRVEHTNSWAVLVRQVEGAGADVTERLADAYDRLDEPRAEDQR</sequence>
<dbReference type="Proteomes" id="UP000590225">
    <property type="component" value="Unassembled WGS sequence"/>
</dbReference>
<evidence type="ECO:0000259" key="1">
    <source>
        <dbReference type="Pfam" id="PF22522"/>
    </source>
</evidence>
<dbReference type="InterPro" id="IPR054267">
    <property type="entry name" value="DUF6998"/>
</dbReference>
<evidence type="ECO:0000313" key="3">
    <source>
        <dbReference type="Proteomes" id="UP000590225"/>
    </source>
</evidence>
<feature type="domain" description="DUF6998" evidence="1">
    <location>
        <begin position="42"/>
        <end position="93"/>
    </location>
</feature>
<protein>
    <recommendedName>
        <fullName evidence="1">DUF6998 domain-containing protein</fullName>
    </recommendedName>
</protein>
<accession>A0AAW3T6R4</accession>
<proteinExistence type="predicted"/>